<evidence type="ECO:0000259" key="2">
    <source>
        <dbReference type="Pfam" id="PF02481"/>
    </source>
</evidence>
<organism evidence="5">
    <name type="scientific">Candidatus Kentrum sp. FM</name>
    <dbReference type="NCBI Taxonomy" id="2126340"/>
    <lineage>
        <taxon>Bacteria</taxon>
        <taxon>Pseudomonadati</taxon>
        <taxon>Pseudomonadota</taxon>
        <taxon>Gammaproteobacteria</taxon>
        <taxon>Candidatus Kentrum</taxon>
    </lineage>
</organism>
<dbReference type="Gene3D" id="3.40.50.450">
    <property type="match status" value="1"/>
</dbReference>
<sequence>MQRRRDAQRREIFLLLFPVLRNTLAQQNQTTEGTRDARHHWLALSRAPRLGDARLRALLARYPDPRVIFDANPDQLAKMGLPEAARQYIRALDWSAMADDLRWLEQPDHHLLILPDAGYPARLAEIPDPPPILFVRGDREVLSHPQIAIVGSRNPTPTGQETAFAFARELARMGFVITSGLATGVDGAAHRGAMAGGGRTIAVVGTGLDRIYPGRHRELGLEIVKNGACVSEFPLGTPPIAGNFPRRNRIISGLGLGILVVEATTRSGSLTTARLAGEQGREVFAIPGSIHNPLARGCHLLLRQGAKLVESAADILEEIGPQDPLPAPPPPAVMAAKPDGDTVEEAVAGTAGDLPPDAEYKLLLDSLGFEPTPVDVLCERTGLTVEVISSMLLTLELQGTVSSAPGRGYARMR</sequence>
<comment type="similarity">
    <text evidence="1">Belongs to the DprA/Smf family.</text>
</comment>
<dbReference type="GO" id="GO:0009294">
    <property type="term" value="P:DNA-mediated transformation"/>
    <property type="evidence" value="ECO:0007669"/>
    <property type="project" value="InterPro"/>
</dbReference>
<dbReference type="PANTHER" id="PTHR43022:SF1">
    <property type="entry name" value="PROTEIN SMF"/>
    <property type="match status" value="1"/>
</dbReference>
<dbReference type="EMBL" id="CAADFA010000516">
    <property type="protein sequence ID" value="VFJ69255.1"/>
    <property type="molecule type" value="Genomic_DNA"/>
</dbReference>
<evidence type="ECO:0000313" key="4">
    <source>
        <dbReference type="EMBL" id="VFJ69255.1"/>
    </source>
</evidence>
<evidence type="ECO:0000259" key="3">
    <source>
        <dbReference type="Pfam" id="PF17782"/>
    </source>
</evidence>
<proteinExistence type="inferred from homology"/>
<name>A0A450TNF3_9GAMM</name>
<protein>
    <submittedName>
        <fullName evidence="5">DNA processing protein</fullName>
    </submittedName>
</protein>
<dbReference type="Pfam" id="PF17782">
    <property type="entry name" value="WHD_DprA"/>
    <property type="match status" value="1"/>
</dbReference>
<dbReference type="PANTHER" id="PTHR43022">
    <property type="entry name" value="PROTEIN SMF"/>
    <property type="match status" value="1"/>
</dbReference>
<dbReference type="SUPFAM" id="SSF102405">
    <property type="entry name" value="MCP/YpsA-like"/>
    <property type="match status" value="1"/>
</dbReference>
<feature type="domain" description="Smf/DprA SLOG" evidence="2">
    <location>
        <begin position="111"/>
        <end position="319"/>
    </location>
</feature>
<dbReference type="InterPro" id="IPR057666">
    <property type="entry name" value="DrpA_SLOG"/>
</dbReference>
<dbReference type="AlphaFoldDB" id="A0A450TNF3"/>
<feature type="domain" description="DprA winged helix" evidence="3">
    <location>
        <begin position="355"/>
        <end position="406"/>
    </location>
</feature>
<dbReference type="InterPro" id="IPR036388">
    <property type="entry name" value="WH-like_DNA-bd_sf"/>
</dbReference>
<dbReference type="InterPro" id="IPR003488">
    <property type="entry name" value="DprA"/>
</dbReference>
<dbReference type="NCBIfam" id="TIGR00732">
    <property type="entry name" value="dprA"/>
    <property type="match status" value="1"/>
</dbReference>
<evidence type="ECO:0000313" key="5">
    <source>
        <dbReference type="EMBL" id="VFJ69325.1"/>
    </source>
</evidence>
<dbReference type="InterPro" id="IPR041614">
    <property type="entry name" value="DprA_WH"/>
</dbReference>
<dbReference type="Gene3D" id="1.10.10.10">
    <property type="entry name" value="Winged helix-like DNA-binding domain superfamily/Winged helix DNA-binding domain"/>
    <property type="match status" value="1"/>
</dbReference>
<dbReference type="EMBL" id="CAADFL010000497">
    <property type="protein sequence ID" value="VFK17679.1"/>
    <property type="molecule type" value="Genomic_DNA"/>
</dbReference>
<dbReference type="Pfam" id="PF02481">
    <property type="entry name" value="DNA_processg_A"/>
    <property type="match status" value="1"/>
</dbReference>
<reference evidence="5" key="1">
    <citation type="submission" date="2019-02" db="EMBL/GenBank/DDBJ databases">
        <authorList>
            <person name="Gruber-Vodicka R. H."/>
            <person name="Seah K. B. B."/>
        </authorList>
    </citation>
    <scope>NUCLEOTIDE SEQUENCE</scope>
    <source>
        <strain evidence="5">BECK_BZ163</strain>
        <strain evidence="6">BECK_BZ164</strain>
        <strain evidence="4">BECK_BZ165</strain>
    </source>
</reference>
<evidence type="ECO:0000313" key="6">
    <source>
        <dbReference type="EMBL" id="VFK17679.1"/>
    </source>
</evidence>
<dbReference type="EMBL" id="CAADEZ010000506">
    <property type="protein sequence ID" value="VFJ69325.1"/>
    <property type="molecule type" value="Genomic_DNA"/>
</dbReference>
<evidence type="ECO:0000256" key="1">
    <source>
        <dbReference type="ARBA" id="ARBA00006525"/>
    </source>
</evidence>
<accession>A0A450TNF3</accession>
<gene>
    <name evidence="5" type="ORF">BECKFM1743A_GA0114220_105061</name>
    <name evidence="6" type="ORF">BECKFM1743B_GA0114221_104971</name>
    <name evidence="4" type="ORF">BECKFM1743C_GA0114222_105161</name>
</gene>